<keyword evidence="1" id="KW-1133">Transmembrane helix</keyword>
<evidence type="ECO:0000313" key="3">
    <source>
        <dbReference type="Proteomes" id="UP001206639"/>
    </source>
</evidence>
<name>A0ABT2M3J7_9MYCO</name>
<gene>
    <name evidence="2" type="ORF">N4S67_00215</name>
</gene>
<dbReference type="Proteomes" id="UP001206639">
    <property type="component" value="Unassembled WGS sequence"/>
</dbReference>
<evidence type="ECO:0000256" key="1">
    <source>
        <dbReference type="SAM" id="Phobius"/>
    </source>
</evidence>
<protein>
    <submittedName>
        <fullName evidence="2">Uncharacterized protein</fullName>
    </submittedName>
</protein>
<sequence>MFPVEIWGTVGQWAGSLLSGLSLVLATNILRLDQRDKRRSQASLVTFTYTKTLDPDTDYANGVRGDVYNGSDLPITYARITVRSDKLSLSNAAQVQDPSVIVIVEVFSENESITVGPKRTASYHAPFHSGLQLQERDIAVELSFTDGNGRNWSRDASGGLVEHRTKYRRVRYTESHKPIDRARAARLRKQLGNNGSQTE</sequence>
<evidence type="ECO:0000313" key="2">
    <source>
        <dbReference type="EMBL" id="MCT7656838.1"/>
    </source>
</evidence>
<accession>A0ABT2M3J7</accession>
<dbReference type="RefSeq" id="WP_260990933.1">
    <property type="nucleotide sequence ID" value="NZ_JAODWD010000001.1"/>
</dbReference>
<dbReference type="EMBL" id="JAODWD010000001">
    <property type="protein sequence ID" value="MCT7656838.1"/>
    <property type="molecule type" value="Genomic_DNA"/>
</dbReference>
<comment type="caution">
    <text evidence="2">The sequence shown here is derived from an EMBL/GenBank/DDBJ whole genome shotgun (WGS) entry which is preliminary data.</text>
</comment>
<reference evidence="3" key="1">
    <citation type="submission" date="2023-07" db="EMBL/GenBank/DDBJ databases">
        <authorList>
            <person name="Deng Y."/>
            <person name="Zhang Y.-Q."/>
        </authorList>
    </citation>
    <scope>NUCLEOTIDE SEQUENCE [LARGE SCALE GENOMIC DNA]</scope>
    <source>
        <strain evidence="3">CPCC 205710</strain>
    </source>
</reference>
<keyword evidence="3" id="KW-1185">Reference proteome</keyword>
<keyword evidence="1" id="KW-0812">Transmembrane</keyword>
<feature type="transmembrane region" description="Helical" evidence="1">
    <location>
        <begin position="12"/>
        <end position="30"/>
    </location>
</feature>
<proteinExistence type="predicted"/>
<keyword evidence="1" id="KW-0472">Membrane</keyword>
<organism evidence="2 3">
    <name type="scientific">Mycobacterium deserti</name>
    <dbReference type="NCBI Taxonomy" id="2978347"/>
    <lineage>
        <taxon>Bacteria</taxon>
        <taxon>Bacillati</taxon>
        <taxon>Actinomycetota</taxon>
        <taxon>Actinomycetes</taxon>
        <taxon>Mycobacteriales</taxon>
        <taxon>Mycobacteriaceae</taxon>
        <taxon>Mycobacterium</taxon>
    </lineage>
</organism>